<protein>
    <recommendedName>
        <fullName evidence="7">GRF-type domain-containing protein</fullName>
    </recommendedName>
</protein>
<name>A0A8I6YZF6_HORVV</name>
<reference evidence="8" key="2">
    <citation type="submission" date="2020-10" db="EMBL/GenBank/DDBJ databases">
        <authorList>
            <person name="Scholz U."/>
            <person name="Mascher M."/>
            <person name="Fiebig A."/>
        </authorList>
    </citation>
    <scope>NUCLEOTIDE SEQUENCE [LARGE SCALE GENOMIC DNA]</scope>
    <source>
        <strain evidence="8">cv. Morex</strain>
    </source>
</reference>
<evidence type="ECO:0000256" key="3">
    <source>
        <dbReference type="ARBA" id="ARBA00022833"/>
    </source>
</evidence>
<dbReference type="PROSITE" id="PS51999">
    <property type="entry name" value="ZF_GRF"/>
    <property type="match status" value="1"/>
</dbReference>
<dbReference type="AlphaFoldDB" id="A0A8I6YZF6"/>
<keyword evidence="2 4" id="KW-0863">Zinc-finger</keyword>
<evidence type="ECO:0000256" key="2">
    <source>
        <dbReference type="ARBA" id="ARBA00022771"/>
    </source>
</evidence>
<dbReference type="EnsemblPlants" id="HORVU.MOREX.r3.6HG0553520.1">
    <property type="protein sequence ID" value="HORVU.MOREX.r3.6HG0553520.1"/>
    <property type="gene ID" value="HORVU.MOREX.r3.6HG0553520"/>
</dbReference>
<evidence type="ECO:0000256" key="5">
    <source>
        <dbReference type="SAM" id="Coils"/>
    </source>
</evidence>
<reference evidence="9" key="1">
    <citation type="journal article" date="2012" name="Nature">
        <title>A physical, genetic and functional sequence assembly of the barley genome.</title>
        <authorList>
            <consortium name="The International Barley Genome Sequencing Consortium"/>
            <person name="Mayer K.F."/>
            <person name="Waugh R."/>
            <person name="Brown J.W."/>
            <person name="Schulman A."/>
            <person name="Langridge P."/>
            <person name="Platzer M."/>
            <person name="Fincher G.B."/>
            <person name="Muehlbauer G.J."/>
            <person name="Sato K."/>
            <person name="Close T.J."/>
            <person name="Wise R.P."/>
            <person name="Stein N."/>
        </authorList>
    </citation>
    <scope>NUCLEOTIDE SEQUENCE [LARGE SCALE GENOMIC DNA]</scope>
    <source>
        <strain evidence="9">cv. Morex</strain>
    </source>
</reference>
<keyword evidence="6" id="KW-1133">Transmembrane helix</keyword>
<feature type="transmembrane region" description="Helical" evidence="6">
    <location>
        <begin position="171"/>
        <end position="188"/>
    </location>
</feature>
<keyword evidence="6" id="KW-0812">Transmembrane</keyword>
<dbReference type="Proteomes" id="UP000011116">
    <property type="component" value="Chromosome 6H"/>
</dbReference>
<evidence type="ECO:0000256" key="4">
    <source>
        <dbReference type="PROSITE-ProRule" id="PRU01343"/>
    </source>
</evidence>
<dbReference type="Gramene" id="HORVU.MOREX.r3.6HG0553520.1">
    <property type="protein sequence ID" value="HORVU.MOREX.r3.6HG0553520.1"/>
    <property type="gene ID" value="HORVU.MOREX.r3.6HG0553520"/>
</dbReference>
<evidence type="ECO:0000256" key="1">
    <source>
        <dbReference type="ARBA" id="ARBA00022723"/>
    </source>
</evidence>
<dbReference type="InterPro" id="IPR010666">
    <property type="entry name" value="Znf_GRF"/>
</dbReference>
<keyword evidence="5" id="KW-0175">Coiled coil</keyword>
<accession>A0A8I6YZF6</accession>
<dbReference type="PANTHER" id="PTHR33248">
    <property type="entry name" value="ZINC ION-BINDING PROTEIN"/>
    <property type="match status" value="1"/>
</dbReference>
<evidence type="ECO:0000259" key="7">
    <source>
        <dbReference type="PROSITE" id="PS51999"/>
    </source>
</evidence>
<keyword evidence="9" id="KW-1185">Reference proteome</keyword>
<evidence type="ECO:0000313" key="8">
    <source>
        <dbReference type="EnsemblPlants" id="HORVU.MOREX.r3.6HG0553520.1"/>
    </source>
</evidence>
<feature type="domain" description="GRF-type" evidence="7">
    <location>
        <begin position="37"/>
        <end position="80"/>
    </location>
</feature>
<keyword evidence="3" id="KW-0862">Zinc</keyword>
<reference evidence="8" key="3">
    <citation type="submission" date="2022-01" db="UniProtKB">
        <authorList>
            <consortium name="EnsemblPlants"/>
        </authorList>
    </citation>
    <scope>IDENTIFICATION</scope>
    <source>
        <strain evidence="8">subsp. vulgare</strain>
    </source>
</reference>
<proteinExistence type="predicted"/>
<organism evidence="8 9">
    <name type="scientific">Hordeum vulgare subsp. vulgare</name>
    <name type="common">Domesticated barley</name>
    <dbReference type="NCBI Taxonomy" id="112509"/>
    <lineage>
        <taxon>Eukaryota</taxon>
        <taxon>Viridiplantae</taxon>
        <taxon>Streptophyta</taxon>
        <taxon>Embryophyta</taxon>
        <taxon>Tracheophyta</taxon>
        <taxon>Spermatophyta</taxon>
        <taxon>Magnoliopsida</taxon>
        <taxon>Liliopsida</taxon>
        <taxon>Poales</taxon>
        <taxon>Poaceae</taxon>
        <taxon>BOP clade</taxon>
        <taxon>Pooideae</taxon>
        <taxon>Triticodae</taxon>
        <taxon>Triticeae</taxon>
        <taxon>Hordeinae</taxon>
        <taxon>Hordeum</taxon>
    </lineage>
</organism>
<feature type="coiled-coil region" evidence="5">
    <location>
        <begin position="143"/>
        <end position="170"/>
    </location>
</feature>
<dbReference type="SMR" id="A0A8I6YZF6"/>
<dbReference type="GO" id="GO:0008270">
    <property type="term" value="F:zinc ion binding"/>
    <property type="evidence" value="ECO:0007669"/>
    <property type="project" value="UniProtKB-KW"/>
</dbReference>
<keyword evidence="1" id="KW-0479">Metal-binding</keyword>
<evidence type="ECO:0000313" key="9">
    <source>
        <dbReference type="Proteomes" id="UP000011116"/>
    </source>
</evidence>
<sequence length="189" mass="21730">MASIGSSSSTAAPRVPLMKSPIRYRTGPLDYYPDKTCYCKSNAKAAMWISWSDDNPCRRYMTCARARTGGCKFYEWYDDPITVPFVKQSLIDPRDKVWRIQEENEILHRTVATRQAREVHLLEELCRVKMANQSEGQQRLEEAEMFKGTINNLTKQMEEMNKNCSSSRSRTFVVGLMCVLACVLYFIAA</sequence>
<keyword evidence="6" id="KW-0472">Membrane</keyword>
<evidence type="ECO:0000256" key="6">
    <source>
        <dbReference type="SAM" id="Phobius"/>
    </source>
</evidence>